<evidence type="ECO:0000313" key="3">
    <source>
        <dbReference type="Proteomes" id="UP000287651"/>
    </source>
</evidence>
<gene>
    <name evidence="2" type="ORF">B296_00032361</name>
</gene>
<accession>A0A427A236</accession>
<dbReference type="EMBL" id="AMZH03004070">
    <property type="protein sequence ID" value="RRT70283.1"/>
    <property type="molecule type" value="Genomic_DNA"/>
</dbReference>
<name>A0A427A236_ENSVE</name>
<protein>
    <submittedName>
        <fullName evidence="2">Uncharacterized protein</fullName>
    </submittedName>
</protein>
<feature type="compositionally biased region" description="Polar residues" evidence="1">
    <location>
        <begin position="28"/>
        <end position="48"/>
    </location>
</feature>
<proteinExistence type="predicted"/>
<comment type="caution">
    <text evidence="2">The sequence shown here is derived from an EMBL/GenBank/DDBJ whole genome shotgun (WGS) entry which is preliminary data.</text>
</comment>
<dbReference type="AlphaFoldDB" id="A0A427A236"/>
<evidence type="ECO:0000313" key="2">
    <source>
        <dbReference type="EMBL" id="RRT70283.1"/>
    </source>
</evidence>
<organism evidence="2 3">
    <name type="scientific">Ensete ventricosum</name>
    <name type="common">Abyssinian banana</name>
    <name type="synonym">Musa ensete</name>
    <dbReference type="NCBI Taxonomy" id="4639"/>
    <lineage>
        <taxon>Eukaryota</taxon>
        <taxon>Viridiplantae</taxon>
        <taxon>Streptophyta</taxon>
        <taxon>Embryophyta</taxon>
        <taxon>Tracheophyta</taxon>
        <taxon>Spermatophyta</taxon>
        <taxon>Magnoliopsida</taxon>
        <taxon>Liliopsida</taxon>
        <taxon>Zingiberales</taxon>
        <taxon>Musaceae</taxon>
        <taxon>Ensete</taxon>
    </lineage>
</organism>
<sequence length="147" mass="16864">MLQREVPQSRPAQEEHPDNRAPYHPSIEATTENQNASTSQPASRSQDVMRTPPEPDVDSSYSTNSVREQFRQVNQRLDEVQRDFVKSKEEVGETTKGGSPFVPKIQDKPVPSDFRLPTLEPSMEVLTRRNMLRCLELKWLSTTLLTR</sequence>
<dbReference type="Proteomes" id="UP000287651">
    <property type="component" value="Unassembled WGS sequence"/>
</dbReference>
<feature type="compositionally biased region" description="Basic and acidic residues" evidence="1">
    <location>
        <begin position="84"/>
        <end position="93"/>
    </location>
</feature>
<reference evidence="2 3" key="1">
    <citation type="journal article" date="2014" name="Agronomy (Basel)">
        <title>A Draft Genome Sequence for Ensete ventricosum, the Drought-Tolerant Tree Against Hunger.</title>
        <authorList>
            <person name="Harrison J."/>
            <person name="Moore K.A."/>
            <person name="Paszkiewicz K."/>
            <person name="Jones T."/>
            <person name="Grant M."/>
            <person name="Ambacheew D."/>
            <person name="Muzemil S."/>
            <person name="Studholme D.J."/>
        </authorList>
    </citation>
    <scope>NUCLEOTIDE SEQUENCE [LARGE SCALE GENOMIC DNA]</scope>
</reference>
<evidence type="ECO:0000256" key="1">
    <source>
        <dbReference type="SAM" id="MobiDB-lite"/>
    </source>
</evidence>
<feature type="region of interest" description="Disordered" evidence="1">
    <location>
        <begin position="84"/>
        <end position="111"/>
    </location>
</feature>
<feature type="region of interest" description="Disordered" evidence="1">
    <location>
        <begin position="1"/>
        <end position="66"/>
    </location>
</feature>
<feature type="compositionally biased region" description="Basic and acidic residues" evidence="1">
    <location>
        <begin position="12"/>
        <end position="21"/>
    </location>
</feature>